<gene>
    <name evidence="2" type="ORF">SFMTTN_2035</name>
</gene>
<proteinExistence type="predicted"/>
<protein>
    <submittedName>
        <fullName evidence="2">Uncharacterized protein</fullName>
    </submittedName>
</protein>
<feature type="transmembrane region" description="Helical" evidence="1">
    <location>
        <begin position="82"/>
        <end position="105"/>
    </location>
</feature>
<comment type="caution">
    <text evidence="2">The sequence shown here is derived from an EMBL/GenBank/DDBJ whole genome shotgun (WGS) entry which is preliminary data.</text>
</comment>
<name>A0A401JF14_9PROT</name>
<reference evidence="2 3" key="1">
    <citation type="journal article" date="2019" name="Front. Microbiol.">
        <title>Genomes of Neutrophilic Sulfur-Oxidizing Chemolithoautotrophs Representing 9 Proteobacterial Species From 8 Genera.</title>
        <authorList>
            <person name="Watanabe T."/>
            <person name="Kojima H."/>
            <person name="Umezawa K."/>
            <person name="Hori C."/>
            <person name="Takasuka T.E."/>
            <person name="Kato Y."/>
            <person name="Fukui M."/>
        </authorList>
    </citation>
    <scope>NUCLEOTIDE SEQUENCE [LARGE SCALE GENOMIC DNA]</scope>
    <source>
        <strain evidence="2 3">TTN</strain>
    </source>
</reference>
<sequence length="150" mass="15385">MLSDAQLNTELTTDPMALGYAPYVTAGNDNECAALINALTGPGAATISLPSISHDTFALLIAPVVMALSGATTALQAKWTPMLNLIIGVTVVTLDATVLGLLSALSMDFPTYLPTASITAATSRIGSRAEVLWGSGASVQPIDVQHAMGR</sequence>
<evidence type="ECO:0000313" key="2">
    <source>
        <dbReference type="EMBL" id="GBL46222.1"/>
    </source>
</evidence>
<keyword evidence="1" id="KW-0472">Membrane</keyword>
<keyword evidence="1" id="KW-0812">Transmembrane</keyword>
<dbReference type="EMBL" id="BGOW01000017">
    <property type="protein sequence ID" value="GBL46222.1"/>
    <property type="molecule type" value="Genomic_DNA"/>
</dbReference>
<dbReference type="RefSeq" id="WP_124705010.1">
    <property type="nucleotide sequence ID" value="NZ_BGOW01000017.1"/>
</dbReference>
<accession>A0A401JF14</accession>
<evidence type="ECO:0000313" key="3">
    <source>
        <dbReference type="Proteomes" id="UP000286806"/>
    </source>
</evidence>
<keyword evidence="1" id="KW-1133">Transmembrane helix</keyword>
<feature type="transmembrane region" description="Helical" evidence="1">
    <location>
        <begin position="57"/>
        <end position="75"/>
    </location>
</feature>
<dbReference type="Proteomes" id="UP000286806">
    <property type="component" value="Unassembled WGS sequence"/>
</dbReference>
<evidence type="ECO:0000256" key="1">
    <source>
        <dbReference type="SAM" id="Phobius"/>
    </source>
</evidence>
<dbReference type="AlphaFoldDB" id="A0A401JF14"/>
<keyword evidence="3" id="KW-1185">Reference proteome</keyword>
<organism evidence="2 3">
    <name type="scientific">Sulfuriferula multivorans</name>
    <dbReference type="NCBI Taxonomy" id="1559896"/>
    <lineage>
        <taxon>Bacteria</taxon>
        <taxon>Pseudomonadati</taxon>
        <taxon>Pseudomonadota</taxon>
        <taxon>Betaproteobacteria</taxon>
        <taxon>Nitrosomonadales</taxon>
        <taxon>Sulfuricellaceae</taxon>
        <taxon>Sulfuriferula</taxon>
    </lineage>
</organism>